<evidence type="ECO:0000259" key="4">
    <source>
        <dbReference type="Pfam" id="PF13629"/>
    </source>
</evidence>
<name>A0A348WLS7_9GAMM</name>
<evidence type="ECO:0000259" key="3">
    <source>
        <dbReference type="Pfam" id="PF00263"/>
    </source>
</evidence>
<dbReference type="PANTHER" id="PTHR30332">
    <property type="entry name" value="PROBABLE GENERAL SECRETION PATHWAY PROTEIN D"/>
    <property type="match status" value="1"/>
</dbReference>
<evidence type="ECO:0000256" key="2">
    <source>
        <dbReference type="SAM" id="SignalP"/>
    </source>
</evidence>
<comment type="similarity">
    <text evidence="1">Belongs to the bacterial secretin family.</text>
</comment>
<protein>
    <submittedName>
        <fullName evidence="5">Flp pilus assembly protein CpaC</fullName>
    </submittedName>
</protein>
<dbReference type="PANTHER" id="PTHR30332:SF17">
    <property type="entry name" value="TYPE IV PILIATION SYSTEM PROTEIN DR_0774-RELATED"/>
    <property type="match status" value="1"/>
</dbReference>
<sequence length="393" mass="43418">MVKRILIILFAAWVQTSNAVTTENLTLTVGQSELLTITPSTQVMIADEALAQAKLISQDTLLVRGLLPGTTDMWLIGPNDKRVVITIVHAVPKTIVTRLKTWARDYPNFNVHEEGQHIELSGSLPALERTALKKLIEPYPNIIDRTVSTRVDHPMLRLKVTILEIKQQFVQQLGIQWDSQIDGPNWQWGRQGGVQWSPLLMSNIQLLEQQGAAKLLATPVLTTQSGQPASFLAGGEIPIPQVVGQGMQDVSFREYGVRLTIEPTVSAESKITAKLSAEVSNIDPAVEVNGVPGILTRRTEAVLSSRHGETVVLSGLLSTDSSESEAGLPGLKQLPIAGEVFKHRGQRNQHTELLIFVTSEIVAYDQQRHQLKQRHQQQAKEWYLQAGCIGLKE</sequence>
<dbReference type="Pfam" id="PF00263">
    <property type="entry name" value="Secretin"/>
    <property type="match status" value="1"/>
</dbReference>
<feature type="domain" description="Pilus formation protein N-terminal" evidence="4">
    <location>
        <begin position="23"/>
        <end position="83"/>
    </location>
</feature>
<dbReference type="Pfam" id="PF13629">
    <property type="entry name" value="T2SS-T3SS_pil_N"/>
    <property type="match status" value="1"/>
</dbReference>
<dbReference type="GO" id="GO:0009306">
    <property type="term" value="P:protein secretion"/>
    <property type="evidence" value="ECO:0007669"/>
    <property type="project" value="InterPro"/>
</dbReference>
<dbReference type="STRING" id="314276.OS145_12744"/>
<feature type="domain" description="Type II/III secretion system secretin-like" evidence="3">
    <location>
        <begin position="206"/>
        <end position="362"/>
    </location>
</feature>
<feature type="chain" id="PRO_5016625981" evidence="2">
    <location>
        <begin position="20"/>
        <end position="393"/>
    </location>
</feature>
<comment type="caution">
    <text evidence="5">The sequence shown here is derived from an EMBL/GenBank/DDBJ whole genome shotgun (WGS) entry which is preliminary data.</text>
</comment>
<dbReference type="InterPro" id="IPR050810">
    <property type="entry name" value="Bact_Secretion_Sys_Channel"/>
</dbReference>
<dbReference type="Proteomes" id="UP000262878">
    <property type="component" value="Unassembled WGS sequence"/>
</dbReference>
<dbReference type="InterPro" id="IPR004846">
    <property type="entry name" value="T2SS/T3SS_dom"/>
</dbReference>
<dbReference type="GO" id="GO:0015627">
    <property type="term" value="C:type II protein secretion system complex"/>
    <property type="evidence" value="ECO:0007669"/>
    <property type="project" value="TreeGrafter"/>
</dbReference>
<organism evidence="5 6">
    <name type="scientific">Idiomarina baltica</name>
    <dbReference type="NCBI Taxonomy" id="190892"/>
    <lineage>
        <taxon>Bacteria</taxon>
        <taxon>Pseudomonadati</taxon>
        <taxon>Pseudomonadota</taxon>
        <taxon>Gammaproteobacteria</taxon>
        <taxon>Alteromonadales</taxon>
        <taxon>Idiomarinaceae</taxon>
        <taxon>Idiomarina</taxon>
    </lineage>
</organism>
<proteinExistence type="inferred from homology"/>
<evidence type="ECO:0000313" key="6">
    <source>
        <dbReference type="Proteomes" id="UP000262878"/>
    </source>
</evidence>
<keyword evidence="2" id="KW-0732">Signal</keyword>
<evidence type="ECO:0000256" key="1">
    <source>
        <dbReference type="RuleBase" id="RU004003"/>
    </source>
</evidence>
<feature type="signal peptide" evidence="2">
    <location>
        <begin position="1"/>
        <end position="19"/>
    </location>
</feature>
<dbReference type="RefSeq" id="WP_006955236.1">
    <property type="nucleotide sequence ID" value="NZ_DAIRLQ010000003.1"/>
</dbReference>
<dbReference type="EMBL" id="DMUP01000041">
    <property type="protein sequence ID" value="HAR55489.1"/>
    <property type="molecule type" value="Genomic_DNA"/>
</dbReference>
<gene>
    <name evidence="5" type="ORF">DCR58_01745</name>
</gene>
<reference evidence="5 6" key="1">
    <citation type="journal article" date="2018" name="Nat. Biotechnol.">
        <title>A standardized bacterial taxonomy based on genome phylogeny substantially revises the tree of life.</title>
        <authorList>
            <person name="Parks D.H."/>
            <person name="Chuvochina M."/>
            <person name="Waite D.W."/>
            <person name="Rinke C."/>
            <person name="Skarshewski A."/>
            <person name="Chaumeil P.A."/>
            <person name="Hugenholtz P."/>
        </authorList>
    </citation>
    <scope>NUCLEOTIDE SEQUENCE [LARGE SCALE GENOMIC DNA]</scope>
    <source>
        <strain evidence="5">UBA9360</strain>
    </source>
</reference>
<accession>A0A348WLS7</accession>
<dbReference type="AlphaFoldDB" id="A0A348WLS7"/>
<dbReference type="InterPro" id="IPR032789">
    <property type="entry name" value="T2SS-T3SS_pil_N"/>
</dbReference>
<evidence type="ECO:0000313" key="5">
    <source>
        <dbReference type="EMBL" id="HAR55489.1"/>
    </source>
</evidence>